<organism evidence="2 3">
    <name type="scientific">Nocardioides ginsengisegetis</name>
    <dbReference type="NCBI Taxonomy" id="661491"/>
    <lineage>
        <taxon>Bacteria</taxon>
        <taxon>Bacillati</taxon>
        <taxon>Actinomycetota</taxon>
        <taxon>Actinomycetes</taxon>
        <taxon>Propionibacteriales</taxon>
        <taxon>Nocardioidaceae</taxon>
        <taxon>Nocardioides</taxon>
    </lineage>
</organism>
<feature type="transmembrane region" description="Helical" evidence="1">
    <location>
        <begin position="209"/>
        <end position="236"/>
    </location>
</feature>
<dbReference type="Proteomes" id="UP000580910">
    <property type="component" value="Unassembled WGS sequence"/>
</dbReference>
<reference evidence="2 3" key="1">
    <citation type="submission" date="2020-07" db="EMBL/GenBank/DDBJ databases">
        <title>Sequencing the genomes of 1000 actinobacteria strains.</title>
        <authorList>
            <person name="Klenk H.-P."/>
        </authorList>
    </citation>
    <scope>NUCLEOTIDE SEQUENCE [LARGE SCALE GENOMIC DNA]</scope>
    <source>
        <strain evidence="2 3">DSM 21349</strain>
    </source>
</reference>
<evidence type="ECO:0000313" key="2">
    <source>
        <dbReference type="EMBL" id="MBA8802979.1"/>
    </source>
</evidence>
<feature type="transmembrane region" description="Helical" evidence="1">
    <location>
        <begin position="333"/>
        <end position="354"/>
    </location>
</feature>
<comment type="caution">
    <text evidence="2">The sequence shown here is derived from an EMBL/GenBank/DDBJ whole genome shotgun (WGS) entry which is preliminary data.</text>
</comment>
<dbReference type="AlphaFoldDB" id="A0A7W3P914"/>
<evidence type="ECO:0008006" key="4">
    <source>
        <dbReference type="Google" id="ProtNLM"/>
    </source>
</evidence>
<accession>A0A7W3P914</accession>
<protein>
    <recommendedName>
        <fullName evidence="4">Dolichyl-phosphate-mannose-protein mannosyltransferase</fullName>
    </recommendedName>
</protein>
<feature type="transmembrane region" description="Helical" evidence="1">
    <location>
        <begin position="47"/>
        <end position="68"/>
    </location>
</feature>
<name>A0A7W3P914_9ACTN</name>
<keyword evidence="1" id="KW-1133">Transmembrane helix</keyword>
<feature type="transmembrane region" description="Helical" evidence="1">
    <location>
        <begin position="291"/>
        <end position="313"/>
    </location>
</feature>
<keyword evidence="3" id="KW-1185">Reference proteome</keyword>
<proteinExistence type="predicted"/>
<sequence length="436" mass="45997">MATERSTGVGLSAALVLVLAATAVPPLFGWDVHARDTGGAVFPPLHGYLQAKVGIGTVPALLLAFLGWRHARALADTLPWRRLLLTSYTAALAWLLSLAYVDGSAGISRVLGNHYEYLRTARQVTSVHTLLQVYVDRIPEGSAGQWPVHVAGHPPGTLLFFVLLDRIGLGGDYAAGLVVTVLAATTALGVMVTLRLLGGEAVARRAAPFLVLGPAAVFMAVSADALMGAVVAWGLAALAAGATAPSRGRMVGWSAVAGLLLGCTCLMSYGLPLVGLLALAMLVIARSWRPLPVAAVLALAVVLAFAAGGFRLWEAYPVLADRYWAGIAAVRPASYWMWGNLAALVISAGPVLGAGLANLRRTTDRLVLWLSGSAVAAVLLADASRMSKAEVERIWLPFVPWLLLSTALLPERWRRPALALQLVTALLVQHLLYTSW</sequence>
<dbReference type="EMBL" id="JACGXA010000001">
    <property type="protein sequence ID" value="MBA8802979.1"/>
    <property type="molecule type" value="Genomic_DNA"/>
</dbReference>
<gene>
    <name evidence="2" type="ORF">FB382_001270</name>
</gene>
<dbReference type="RefSeq" id="WP_182537731.1">
    <property type="nucleotide sequence ID" value="NZ_JACGXA010000001.1"/>
</dbReference>
<keyword evidence="1" id="KW-0812">Transmembrane</keyword>
<feature type="transmembrane region" description="Helical" evidence="1">
    <location>
        <begin position="173"/>
        <end position="197"/>
    </location>
</feature>
<feature type="transmembrane region" description="Helical" evidence="1">
    <location>
        <begin position="256"/>
        <end position="284"/>
    </location>
</feature>
<evidence type="ECO:0000313" key="3">
    <source>
        <dbReference type="Proteomes" id="UP000580910"/>
    </source>
</evidence>
<keyword evidence="1" id="KW-0472">Membrane</keyword>
<evidence type="ECO:0000256" key="1">
    <source>
        <dbReference type="SAM" id="Phobius"/>
    </source>
</evidence>
<feature type="transmembrane region" description="Helical" evidence="1">
    <location>
        <begin position="80"/>
        <end position="101"/>
    </location>
</feature>